<dbReference type="PANTHER" id="PTHR45228">
    <property type="entry name" value="CYCLIC DI-GMP PHOSPHODIESTERASE TM_0186-RELATED"/>
    <property type="match status" value="1"/>
</dbReference>
<dbReference type="Pfam" id="PF13487">
    <property type="entry name" value="HD_5"/>
    <property type="match status" value="1"/>
</dbReference>
<dbReference type="CDD" id="cd00077">
    <property type="entry name" value="HDc"/>
    <property type="match status" value="1"/>
</dbReference>
<dbReference type="SUPFAM" id="SSF52172">
    <property type="entry name" value="CheY-like"/>
    <property type="match status" value="1"/>
</dbReference>
<organism evidence="6 7">
    <name type="scientific">Oleispira antarctica</name>
    <dbReference type="NCBI Taxonomy" id="188908"/>
    <lineage>
        <taxon>Bacteria</taxon>
        <taxon>Pseudomonadati</taxon>
        <taxon>Pseudomonadota</taxon>
        <taxon>Gammaproteobacteria</taxon>
        <taxon>Oceanospirillales</taxon>
        <taxon>Oceanospirillaceae</taxon>
        <taxon>Oleispira</taxon>
    </lineage>
</organism>
<evidence type="ECO:0000256" key="1">
    <source>
        <dbReference type="ARBA" id="ARBA00022801"/>
    </source>
</evidence>
<feature type="domain" description="Response regulatory" evidence="4">
    <location>
        <begin position="31"/>
        <end position="155"/>
    </location>
</feature>
<feature type="region of interest" description="Disordered" evidence="3">
    <location>
        <begin position="1"/>
        <end position="25"/>
    </location>
</feature>
<comment type="caution">
    <text evidence="6">The sequence shown here is derived from an EMBL/GenBank/DDBJ whole genome shotgun (WGS) entry which is preliminary data.</text>
</comment>
<dbReference type="Proteomes" id="UP000227088">
    <property type="component" value="Unassembled WGS sequence"/>
</dbReference>
<evidence type="ECO:0000313" key="7">
    <source>
        <dbReference type="Proteomes" id="UP000227088"/>
    </source>
</evidence>
<dbReference type="GO" id="GO:0004112">
    <property type="term" value="F:cyclic-nucleotide phosphodiesterase activity"/>
    <property type="evidence" value="ECO:0007669"/>
    <property type="project" value="UniProtKB-ARBA"/>
</dbReference>
<proteinExistence type="predicted"/>
<dbReference type="InterPro" id="IPR003607">
    <property type="entry name" value="HD/PDEase_dom"/>
</dbReference>
<feature type="domain" description="HD-GYP" evidence="5">
    <location>
        <begin position="323"/>
        <end position="520"/>
    </location>
</feature>
<name>A0A1Y5H9K1_OLEAN</name>
<dbReference type="Gene3D" id="1.10.3210.10">
    <property type="entry name" value="Hypothetical protein af1432"/>
    <property type="match status" value="1"/>
</dbReference>
<dbReference type="FunFam" id="1.10.3210.10:FF:000018">
    <property type="entry name" value="Two-component system response regulator"/>
    <property type="match status" value="1"/>
</dbReference>
<dbReference type="InterPro" id="IPR021800">
    <property type="entry name" value="DUF3369"/>
</dbReference>
<keyword evidence="1" id="KW-0378">Hydrolase</keyword>
<dbReference type="GO" id="GO:0000160">
    <property type="term" value="P:phosphorelay signal transduction system"/>
    <property type="evidence" value="ECO:0007669"/>
    <property type="project" value="InterPro"/>
</dbReference>
<dbReference type="InterPro" id="IPR011006">
    <property type="entry name" value="CheY-like_superfamily"/>
</dbReference>
<dbReference type="PROSITE" id="PS50110">
    <property type="entry name" value="RESPONSE_REGULATORY"/>
    <property type="match status" value="1"/>
</dbReference>
<evidence type="ECO:0000313" key="6">
    <source>
        <dbReference type="EMBL" id="OUS33881.1"/>
    </source>
</evidence>
<evidence type="ECO:0000259" key="5">
    <source>
        <dbReference type="PROSITE" id="PS51832"/>
    </source>
</evidence>
<dbReference type="PANTHER" id="PTHR45228:SF9">
    <property type="entry name" value="3'3'-CGAMP-SPECIFIC PHOSPHODIESTERASE 2"/>
    <property type="match status" value="1"/>
</dbReference>
<dbReference type="GO" id="GO:0009214">
    <property type="term" value="P:cyclic nucleotide catabolic process"/>
    <property type="evidence" value="ECO:0007669"/>
    <property type="project" value="UniProtKB-ARBA"/>
</dbReference>
<gene>
    <name evidence="6" type="ORF">A9R00_12845</name>
</gene>
<accession>A0A1Y5H9K1</accession>
<dbReference type="SUPFAM" id="SSF109604">
    <property type="entry name" value="HD-domain/PDEase-like"/>
    <property type="match status" value="1"/>
</dbReference>
<dbReference type="EMBL" id="MABE01000733">
    <property type="protein sequence ID" value="OUS33881.1"/>
    <property type="molecule type" value="Genomic_DNA"/>
</dbReference>
<sequence>MSDQALFSDDEPLFGGGDDEQPKTEADETWKVLIADDEPDVHKVTRMVLHNFSFDGLKLELISAYSGQEAKDIMANRDDIALAILDVVMEDEHAGLEVARYIREDLHNRYTRLVLRTGQPGQAPENEVIRNYDINDYKDKTELTTTKLNTLLYATLRSYRDICTLNSHRKGLEGVIKASTEVFGSGTLNKFASAVLSQITNLLGLEQSALYCSSITHDTQLNIETRTFRILAATGDMESTHNVASMEELPAQVQEGFKEVLADHKSHYHEDYYIGYFSTQKGSESLLYVTFHHELSDLDKQLLEIYAANVAVTYENLLMRDDIQETQKELVYMLGEAVEQRSKETGAHVKRVAQISQLLATAYGLPEREAELIKLASPLHDVGKVGIPDSILNKPGKHTPEEWEIMQTHAMIGEEILAKSDKRILQLGSIIAGQHHEKWDGNGYPRGLKGEDIHVAGRITALADVFDALGSKRCYKEAWPIEKIIAIIKEEKGKQFEPKLVDLFEENIDALVAIREKFPDNY</sequence>
<dbReference type="SMART" id="SM00471">
    <property type="entry name" value="HDc"/>
    <property type="match status" value="1"/>
</dbReference>
<dbReference type="InterPro" id="IPR052020">
    <property type="entry name" value="Cyclic_di-GMP/3'3'-cGAMP_PDE"/>
</dbReference>
<dbReference type="InterPro" id="IPR001789">
    <property type="entry name" value="Sig_transdc_resp-reg_receiver"/>
</dbReference>
<dbReference type="InterPro" id="IPR037522">
    <property type="entry name" value="HD_GYP_dom"/>
</dbReference>
<evidence type="ECO:0000259" key="4">
    <source>
        <dbReference type="PROSITE" id="PS50110"/>
    </source>
</evidence>
<protein>
    <submittedName>
        <fullName evidence="6">Phosphodiesterase</fullName>
    </submittedName>
</protein>
<feature type="modified residue" description="4-aspartylphosphate" evidence="2">
    <location>
        <position position="86"/>
    </location>
</feature>
<keyword evidence="2" id="KW-0597">Phosphoprotein</keyword>
<evidence type="ECO:0000256" key="3">
    <source>
        <dbReference type="SAM" id="MobiDB-lite"/>
    </source>
</evidence>
<dbReference type="Pfam" id="PF11849">
    <property type="entry name" value="DUF3369"/>
    <property type="match status" value="1"/>
</dbReference>
<dbReference type="AlphaFoldDB" id="A0A1Y5H9K1"/>
<evidence type="ECO:0000256" key="2">
    <source>
        <dbReference type="PROSITE-ProRule" id="PRU00169"/>
    </source>
</evidence>
<dbReference type="PROSITE" id="PS51832">
    <property type="entry name" value="HD_GYP"/>
    <property type="match status" value="1"/>
</dbReference>
<dbReference type="Gene3D" id="3.40.50.2300">
    <property type="match status" value="1"/>
</dbReference>
<reference evidence="7" key="1">
    <citation type="journal article" date="2017" name="Proc. Natl. Acad. Sci. U.S.A.">
        <title>Simulation of Deepwater Horizon oil plume reveals substrate specialization within a complex community of hydrocarbon degraders.</title>
        <authorList>
            <person name="Hu P."/>
            <person name="Dubinsky E.A."/>
            <person name="Probst A.J."/>
            <person name="Wang J."/>
            <person name="Sieber C.M.K."/>
            <person name="Tom L.M."/>
            <person name="Gardinali P."/>
            <person name="Banfield J.F."/>
            <person name="Atlas R.M."/>
            <person name="Andersen G.L."/>
        </authorList>
    </citation>
    <scope>NUCLEOTIDE SEQUENCE [LARGE SCALE GENOMIC DNA]</scope>
</reference>